<dbReference type="eggNOG" id="COG0561">
    <property type="taxonomic scope" value="Bacteria"/>
</dbReference>
<sequence length="251" mass="28674">MDKKRIFVTDLDGTFVKDSRNVSPQDRESLAVLKQEMPIAIATGRSVKEIHYIEEQINLDCDIRIGFNGGIIEVNGQRIFEQSIEPSVLVKVLDFIQSNQIVFDALDGEQRIGTHKTDDFAKLWNMELVEPPHLFEFLKQKKIYKMNIRPKLGETDELLSELQEKFPQLSICKSGEKRIEITPPNITKGHALEMLKRQYGITFISVGDSENDISMFKESSQSFCMAHAATMVKEEATDIVENFYEVIDLIA</sequence>
<dbReference type="SFLD" id="SFLDS00003">
    <property type="entry name" value="Haloacid_Dehalogenase"/>
    <property type="match status" value="1"/>
</dbReference>
<accession>R2RH36</accession>
<comment type="caution">
    <text evidence="1">The sequence shown here is derived from an EMBL/GenBank/DDBJ whole genome shotgun (WGS) entry which is preliminary data.</text>
</comment>
<reference evidence="1 2" key="1">
    <citation type="submission" date="2013-02" db="EMBL/GenBank/DDBJ databases">
        <title>The Genome Sequence of Enterococcus asini ATCC_700915.</title>
        <authorList>
            <consortium name="The Broad Institute Genome Sequencing Platform"/>
            <consortium name="The Broad Institute Genome Sequencing Center for Infectious Disease"/>
            <person name="Earl A.M."/>
            <person name="Gilmore M.S."/>
            <person name="Lebreton F."/>
            <person name="Walker B."/>
            <person name="Young S.K."/>
            <person name="Zeng Q."/>
            <person name="Gargeya S."/>
            <person name="Fitzgerald M."/>
            <person name="Haas B."/>
            <person name="Abouelleil A."/>
            <person name="Alvarado L."/>
            <person name="Arachchi H.M."/>
            <person name="Berlin A.M."/>
            <person name="Chapman S.B."/>
            <person name="Dewar J."/>
            <person name="Goldberg J."/>
            <person name="Griggs A."/>
            <person name="Gujja S."/>
            <person name="Hansen M."/>
            <person name="Howarth C."/>
            <person name="Imamovic A."/>
            <person name="Larimer J."/>
            <person name="McCowan C."/>
            <person name="Murphy C."/>
            <person name="Neiman D."/>
            <person name="Pearson M."/>
            <person name="Priest M."/>
            <person name="Roberts A."/>
            <person name="Saif S."/>
            <person name="Shea T."/>
            <person name="Sisk P."/>
            <person name="Sykes S."/>
            <person name="Wortman J."/>
            <person name="Nusbaum C."/>
            <person name="Birren B."/>
        </authorList>
    </citation>
    <scope>NUCLEOTIDE SEQUENCE [LARGE SCALE GENOMIC DNA]</scope>
    <source>
        <strain evidence="1 2">ATCC 700915</strain>
    </source>
</reference>
<dbReference type="EMBL" id="AJAP01000030">
    <property type="protein sequence ID" value="EOH82965.1"/>
    <property type="molecule type" value="Genomic_DNA"/>
</dbReference>
<dbReference type="InterPro" id="IPR023214">
    <property type="entry name" value="HAD_sf"/>
</dbReference>
<proteinExistence type="predicted"/>
<evidence type="ECO:0000313" key="2">
    <source>
        <dbReference type="Proteomes" id="UP000013777"/>
    </source>
</evidence>
<dbReference type="GO" id="GO:0005829">
    <property type="term" value="C:cytosol"/>
    <property type="evidence" value="ECO:0007669"/>
    <property type="project" value="TreeGrafter"/>
</dbReference>
<dbReference type="PANTHER" id="PTHR10000:SF8">
    <property type="entry name" value="HAD SUPERFAMILY HYDROLASE-LIKE, TYPE 3"/>
    <property type="match status" value="1"/>
</dbReference>
<dbReference type="InterPro" id="IPR006379">
    <property type="entry name" value="HAD-SF_hydro_IIB"/>
</dbReference>
<organism evidence="1 2">
    <name type="scientific">Enterococcus asini ATCC 700915</name>
    <dbReference type="NCBI Taxonomy" id="1158606"/>
    <lineage>
        <taxon>Bacteria</taxon>
        <taxon>Bacillati</taxon>
        <taxon>Bacillota</taxon>
        <taxon>Bacilli</taxon>
        <taxon>Lactobacillales</taxon>
        <taxon>Enterococcaceae</taxon>
        <taxon>Enterococcus</taxon>
    </lineage>
</organism>
<keyword evidence="2" id="KW-1185">Reference proteome</keyword>
<dbReference type="GO" id="GO:0000287">
    <property type="term" value="F:magnesium ion binding"/>
    <property type="evidence" value="ECO:0007669"/>
    <property type="project" value="TreeGrafter"/>
</dbReference>
<dbReference type="NCBIfam" id="TIGR01484">
    <property type="entry name" value="HAD-SF-IIB"/>
    <property type="match status" value="1"/>
</dbReference>
<name>R2RH36_9ENTE</name>
<dbReference type="Gene3D" id="3.30.1240.10">
    <property type="match status" value="1"/>
</dbReference>
<dbReference type="SFLD" id="SFLDG01140">
    <property type="entry name" value="C2.B:_Phosphomannomutase_and_P"/>
    <property type="match status" value="1"/>
</dbReference>
<dbReference type="HOGENOM" id="CLU_044146_3_1_9"/>
<evidence type="ECO:0000313" key="1">
    <source>
        <dbReference type="EMBL" id="EOH82965.1"/>
    </source>
</evidence>
<dbReference type="InterPro" id="IPR036412">
    <property type="entry name" value="HAD-like_sf"/>
</dbReference>
<dbReference type="Gene3D" id="3.40.50.1000">
    <property type="entry name" value="HAD superfamily/HAD-like"/>
    <property type="match status" value="1"/>
</dbReference>
<dbReference type="InterPro" id="IPR000150">
    <property type="entry name" value="Cof"/>
</dbReference>
<dbReference type="PANTHER" id="PTHR10000">
    <property type="entry name" value="PHOSPHOSERINE PHOSPHATASE"/>
    <property type="match status" value="1"/>
</dbReference>
<gene>
    <name evidence="1" type="ORF">UAS_02469</name>
</gene>
<keyword evidence="1" id="KW-0378">Hydrolase</keyword>
<dbReference type="AlphaFoldDB" id="R2RH36"/>
<dbReference type="Proteomes" id="UP000013777">
    <property type="component" value="Unassembled WGS sequence"/>
</dbReference>
<dbReference type="SUPFAM" id="SSF56784">
    <property type="entry name" value="HAD-like"/>
    <property type="match status" value="1"/>
</dbReference>
<dbReference type="GeneID" id="78364525"/>
<dbReference type="Pfam" id="PF08282">
    <property type="entry name" value="Hydrolase_3"/>
    <property type="match status" value="1"/>
</dbReference>
<dbReference type="RefSeq" id="WP_010755052.1">
    <property type="nucleotide sequence ID" value="NZ_ASVU01000001.1"/>
</dbReference>
<dbReference type="GO" id="GO:0016791">
    <property type="term" value="F:phosphatase activity"/>
    <property type="evidence" value="ECO:0007669"/>
    <property type="project" value="TreeGrafter"/>
</dbReference>
<protein>
    <submittedName>
        <fullName evidence="1">Cof-like hydrolase</fullName>
    </submittedName>
</protein>
<dbReference type="NCBIfam" id="TIGR00099">
    <property type="entry name" value="Cof-subfamily"/>
    <property type="match status" value="1"/>
</dbReference>
<dbReference type="PATRIC" id="fig|1158606.3.peg.2413"/>
<dbReference type="STRING" id="57732.RU94_GL002393"/>